<dbReference type="Proteomes" id="UP000596145">
    <property type="component" value="Chromosome"/>
</dbReference>
<dbReference type="AlphaFoldDB" id="A0A7T4EHC1"/>
<protein>
    <submittedName>
        <fullName evidence="1">Uncharacterized protein</fullName>
    </submittedName>
</protein>
<dbReference type="Proteomes" id="UP000617681">
    <property type="component" value="Chromosome"/>
</dbReference>
<dbReference type="GeneID" id="92760745"/>
<dbReference type="RefSeq" id="WP_005394392.1">
    <property type="nucleotide sequence ID" value="NZ_CP066007.1"/>
</dbReference>
<reference evidence="1 3" key="1">
    <citation type="submission" date="2020-12" db="EMBL/GenBank/DDBJ databases">
        <title>FDA dAtabase for Regulatory Grade micrObial Sequences (FDA-ARGOS): Supporting development and validation of Infectious Disease Dx tests.</title>
        <authorList>
            <person name="Sproer C."/>
            <person name="Gronow S."/>
            <person name="Severitt S."/>
            <person name="Schroder I."/>
            <person name="Tallon L."/>
            <person name="Sadzewicz L."/>
            <person name="Zhao X."/>
            <person name="Boylan J."/>
            <person name="Ott S."/>
            <person name="Bowen H."/>
            <person name="Vavikolanu K."/>
            <person name="Mehta A."/>
            <person name="Aluvathingal J."/>
            <person name="Nadendla S."/>
            <person name="Lowell S."/>
            <person name="Myers T."/>
            <person name="Yan Y."/>
            <person name="Sichtig H."/>
        </authorList>
    </citation>
    <scope>NUCLEOTIDE SEQUENCE [LARGE SCALE GENOMIC DNA]</scope>
    <source>
        <strain evidence="1 3">FDAARGOS_1053</strain>
        <strain evidence="2">FDAARGOS_1191</strain>
    </source>
</reference>
<evidence type="ECO:0000313" key="2">
    <source>
        <dbReference type="EMBL" id="QRP70049.1"/>
    </source>
</evidence>
<accession>A0A7T4EHC1</accession>
<dbReference type="EMBL" id="CP066007">
    <property type="protein sequence ID" value="QQB47406.1"/>
    <property type="molecule type" value="Genomic_DNA"/>
</dbReference>
<gene>
    <name evidence="1" type="ORF">I6I10_05835</name>
    <name evidence="2" type="ORF">I6J21_09700</name>
</gene>
<name>A0A7T4EHC1_9CORY</name>
<proteinExistence type="predicted"/>
<evidence type="ECO:0000313" key="1">
    <source>
        <dbReference type="EMBL" id="QQB47406.1"/>
    </source>
</evidence>
<dbReference type="EMBL" id="CP069534">
    <property type="protein sequence ID" value="QRP70049.1"/>
    <property type="molecule type" value="Genomic_DNA"/>
</dbReference>
<evidence type="ECO:0000313" key="3">
    <source>
        <dbReference type="Proteomes" id="UP000596145"/>
    </source>
</evidence>
<organism evidence="1 3">
    <name type="scientific">Corynebacterium glucuronolyticum</name>
    <dbReference type="NCBI Taxonomy" id="39791"/>
    <lineage>
        <taxon>Bacteria</taxon>
        <taxon>Bacillati</taxon>
        <taxon>Actinomycetota</taxon>
        <taxon>Actinomycetes</taxon>
        <taxon>Mycobacteriales</taxon>
        <taxon>Corynebacteriaceae</taxon>
        <taxon>Corynebacterium</taxon>
    </lineage>
</organism>
<sequence>MSAPLLRPQSREEIERKIEQFENKYSAKELAYLRRLQAAGATTAEEDQELHSYDAWQWVLNG</sequence>